<dbReference type="InterPro" id="IPR036873">
    <property type="entry name" value="Rhodanese-like_dom_sf"/>
</dbReference>
<dbReference type="PROSITE" id="PS01148">
    <property type="entry name" value="UPF0033"/>
    <property type="match status" value="1"/>
</dbReference>
<dbReference type="Gene3D" id="3.30.110.40">
    <property type="entry name" value="TusA-like domain"/>
    <property type="match status" value="1"/>
</dbReference>
<evidence type="ECO:0000259" key="1">
    <source>
        <dbReference type="PROSITE" id="PS50206"/>
    </source>
</evidence>
<dbReference type="PROSITE" id="PS50206">
    <property type="entry name" value="RHODANESE_3"/>
    <property type="match status" value="1"/>
</dbReference>
<dbReference type="CDD" id="cd00158">
    <property type="entry name" value="RHOD"/>
    <property type="match status" value="1"/>
</dbReference>
<dbReference type="Proteomes" id="UP000287296">
    <property type="component" value="Unassembled WGS sequence"/>
</dbReference>
<dbReference type="CDD" id="cd00291">
    <property type="entry name" value="SirA_YedF_YeeD"/>
    <property type="match status" value="1"/>
</dbReference>
<dbReference type="SUPFAM" id="SSF64307">
    <property type="entry name" value="SirA-like"/>
    <property type="match status" value="1"/>
</dbReference>
<keyword evidence="5" id="KW-1185">Reference proteome</keyword>
<dbReference type="PANTHER" id="PTHR43031:SF1">
    <property type="entry name" value="PYRIDINE NUCLEOTIDE-DISULPHIDE OXIDOREDUCTASE"/>
    <property type="match status" value="1"/>
</dbReference>
<sequence>MSKINADVILDAKGLACPMPIVKTKKEMNELAPGKVLEVQATDKGSKADIRAWAESVGHQYLGTLEDGEILKHFLRKSASEETEVKEYPYVVQNDELQKKIESNESIIVLDVREAAEYAFNHIPEAISIPLGELDERADELQKEKEIFVVCRTGNRSDMAAQKLKEKGFDKVFNVIPGMSEWTGQLEGVNHKGGQQ</sequence>
<dbReference type="InterPro" id="IPR001455">
    <property type="entry name" value="TusA-like"/>
</dbReference>
<dbReference type="PANTHER" id="PTHR43031">
    <property type="entry name" value="FAD-DEPENDENT OXIDOREDUCTASE"/>
    <property type="match status" value="1"/>
</dbReference>
<dbReference type="Gene3D" id="3.40.250.10">
    <property type="entry name" value="Rhodanese-like domain"/>
    <property type="match status" value="1"/>
</dbReference>
<dbReference type="EMBL" id="BORJ01000001">
    <property type="protein sequence ID" value="GIN94152.1"/>
    <property type="molecule type" value="Genomic_DNA"/>
</dbReference>
<reference evidence="2 5" key="2">
    <citation type="submission" date="2021-03" db="EMBL/GenBank/DDBJ databases">
        <title>Antimicrobial resistance genes in bacteria isolated from Japanese honey, and their potential for conferring macrolide and lincosamide resistance in the American foulbrood pathogen Paenibacillus larvae.</title>
        <authorList>
            <person name="Okamoto M."/>
            <person name="Kumagai M."/>
            <person name="Kanamori H."/>
            <person name="Takamatsu D."/>
        </authorList>
    </citation>
    <scope>NUCLEOTIDE SEQUENCE [LARGE SCALE GENOMIC DNA]</scope>
    <source>
        <strain evidence="2 5">J6TS1</strain>
    </source>
</reference>
<proteinExistence type="predicted"/>
<comment type="caution">
    <text evidence="3">The sequence shown here is derived from an EMBL/GenBank/DDBJ whole genome shotgun (WGS) entry which is preliminary data.</text>
</comment>
<evidence type="ECO:0000313" key="2">
    <source>
        <dbReference type="EMBL" id="GIN94152.1"/>
    </source>
</evidence>
<dbReference type="OrthoDB" id="9796234at2"/>
<organism evidence="3 4">
    <name type="scientific">Siminovitchia terrae</name>
    <name type="common">Bacillus terrae</name>
    <dbReference type="NCBI Taxonomy" id="1914933"/>
    <lineage>
        <taxon>Bacteria</taxon>
        <taxon>Bacillati</taxon>
        <taxon>Bacillota</taxon>
        <taxon>Bacilli</taxon>
        <taxon>Bacillales</taxon>
        <taxon>Bacillaceae</taxon>
        <taxon>Siminovitchia</taxon>
    </lineage>
</organism>
<dbReference type="Proteomes" id="UP000680670">
    <property type="component" value="Unassembled WGS sequence"/>
</dbReference>
<feature type="domain" description="Rhodanese" evidence="1">
    <location>
        <begin position="103"/>
        <end position="191"/>
    </location>
</feature>
<dbReference type="SUPFAM" id="SSF52821">
    <property type="entry name" value="Rhodanese/Cell cycle control phosphatase"/>
    <property type="match status" value="1"/>
</dbReference>
<name>A0A429X721_SIMTE</name>
<dbReference type="InterPro" id="IPR036868">
    <property type="entry name" value="TusA-like_sf"/>
</dbReference>
<dbReference type="SMART" id="SM00450">
    <property type="entry name" value="RHOD"/>
    <property type="match status" value="1"/>
</dbReference>
<dbReference type="Pfam" id="PF01206">
    <property type="entry name" value="TusA"/>
    <property type="match status" value="1"/>
</dbReference>
<dbReference type="RefSeq" id="WP_120116773.1">
    <property type="nucleotide sequence ID" value="NZ_BORI01000003.1"/>
</dbReference>
<dbReference type="InterPro" id="IPR050229">
    <property type="entry name" value="GlpE_sulfurtransferase"/>
</dbReference>
<dbReference type="EMBL" id="QYTW02000013">
    <property type="protein sequence ID" value="RST59189.1"/>
    <property type="molecule type" value="Genomic_DNA"/>
</dbReference>
<accession>A0A429X721</accession>
<reference evidence="3 4" key="1">
    <citation type="submission" date="2018-12" db="EMBL/GenBank/DDBJ databases">
        <authorList>
            <person name="Sun L."/>
            <person name="Chen Z."/>
        </authorList>
    </citation>
    <scope>NUCLEOTIDE SEQUENCE [LARGE SCALE GENOMIC DNA]</scope>
    <source>
        <strain evidence="3 4">LMG 29736</strain>
    </source>
</reference>
<evidence type="ECO:0000313" key="3">
    <source>
        <dbReference type="EMBL" id="RST59189.1"/>
    </source>
</evidence>
<evidence type="ECO:0000313" key="5">
    <source>
        <dbReference type="Proteomes" id="UP000680670"/>
    </source>
</evidence>
<dbReference type="AlphaFoldDB" id="A0A429X721"/>
<dbReference type="InterPro" id="IPR001763">
    <property type="entry name" value="Rhodanese-like_dom"/>
</dbReference>
<protein>
    <recommendedName>
        <fullName evidence="1">Rhodanese domain-containing protein</fullName>
    </recommendedName>
</protein>
<gene>
    <name evidence="3" type="ORF">D5F11_013760</name>
    <name evidence="2" type="ORF">J6TS1_00220</name>
</gene>
<dbReference type="Pfam" id="PF00581">
    <property type="entry name" value="Rhodanese"/>
    <property type="match status" value="1"/>
</dbReference>
<evidence type="ECO:0000313" key="4">
    <source>
        <dbReference type="Proteomes" id="UP000287296"/>
    </source>
</evidence>